<comment type="similarity">
    <text evidence="2 13">Belongs to the DNA polymerase type-C family. DnaE2 subfamily.</text>
</comment>
<evidence type="ECO:0000313" key="16">
    <source>
        <dbReference type="Proteomes" id="UP000027583"/>
    </source>
</evidence>
<evidence type="ECO:0000256" key="2">
    <source>
        <dbReference type="ARBA" id="ARBA00007391"/>
    </source>
</evidence>
<dbReference type="InterPro" id="IPR029460">
    <property type="entry name" value="DNAPol_HHH"/>
</dbReference>
<dbReference type="eggNOG" id="COG0587">
    <property type="taxonomic scope" value="Bacteria"/>
</dbReference>
<accession>A0A060QLT9</accession>
<dbReference type="GO" id="GO:0006281">
    <property type="term" value="P:DNA repair"/>
    <property type="evidence" value="ECO:0007669"/>
    <property type="project" value="UniProtKB-UniRule"/>
</dbReference>
<comment type="function">
    <text evidence="13">DNA polymerase involved in damage-induced mutagenesis and translesion synthesis (TLS). It is not the major replicative DNA polymerase.</text>
</comment>
<comment type="caution">
    <text evidence="15">The sequence shown here is derived from an EMBL/GenBank/DDBJ whole genome shotgun (WGS) entry which is preliminary data.</text>
</comment>
<dbReference type="GO" id="GO:0005737">
    <property type="term" value="C:cytoplasm"/>
    <property type="evidence" value="ECO:0007669"/>
    <property type="project" value="UniProtKB-SubCell"/>
</dbReference>
<dbReference type="Gene3D" id="1.10.150.870">
    <property type="match status" value="1"/>
</dbReference>
<dbReference type="HAMAP" id="MF_01902">
    <property type="entry name" value="DNApol_error_prone"/>
    <property type="match status" value="1"/>
</dbReference>
<dbReference type="SMART" id="SM00481">
    <property type="entry name" value="POLIIIAc"/>
    <property type="match status" value="1"/>
</dbReference>
<dbReference type="InterPro" id="IPR004805">
    <property type="entry name" value="DnaE2/DnaE/PolC"/>
</dbReference>
<reference evidence="15 16" key="1">
    <citation type="journal article" date="2014" name="Genome Biol. Evol.">
        <title>Acetic acid bacteria genomes reveal functional traits for adaptation to life in insect guts.</title>
        <authorList>
            <person name="Chouaia B."/>
            <person name="Gaiarsa S."/>
            <person name="Crotti E."/>
            <person name="Comandatore F."/>
            <person name="Degli Esposti M."/>
            <person name="Ricci I."/>
            <person name="Alma A."/>
            <person name="Favia G."/>
            <person name="Bandi C."/>
            <person name="Daffonchio D."/>
        </authorList>
    </citation>
    <scope>NUCLEOTIDE SEQUENCE [LARGE SCALE GENOMIC DNA]</scope>
    <source>
        <strain evidence="15 16">SF2.1</strain>
    </source>
</reference>
<dbReference type="GO" id="GO:0008408">
    <property type="term" value="F:3'-5' exonuclease activity"/>
    <property type="evidence" value="ECO:0007669"/>
    <property type="project" value="InterPro"/>
</dbReference>
<dbReference type="EC" id="2.7.7.7" evidence="3 13"/>
<keyword evidence="9 13" id="KW-0227">DNA damage</keyword>
<evidence type="ECO:0000256" key="10">
    <source>
        <dbReference type="ARBA" id="ARBA00022932"/>
    </source>
</evidence>
<keyword evidence="7 13" id="KW-0548">Nucleotidyltransferase</keyword>
<dbReference type="InterPro" id="IPR011708">
    <property type="entry name" value="DNA_pol3_alpha_NTPase_dom"/>
</dbReference>
<dbReference type="GO" id="GO:0003887">
    <property type="term" value="F:DNA-directed DNA polymerase activity"/>
    <property type="evidence" value="ECO:0007669"/>
    <property type="project" value="UniProtKB-UniRule"/>
</dbReference>
<protein>
    <recommendedName>
        <fullName evidence="4 13">Error-prone DNA polymerase</fullName>
        <ecNumber evidence="3 13">2.7.7.7</ecNumber>
    </recommendedName>
</protein>
<dbReference type="InterPro" id="IPR004013">
    <property type="entry name" value="PHP_dom"/>
</dbReference>
<dbReference type="GO" id="GO:0009432">
    <property type="term" value="P:SOS response"/>
    <property type="evidence" value="ECO:0007669"/>
    <property type="project" value="UniProtKB-ARBA"/>
</dbReference>
<proteinExistence type="inferred from homology"/>
<dbReference type="AlphaFoldDB" id="A0A060QLT9"/>
<evidence type="ECO:0000256" key="11">
    <source>
        <dbReference type="ARBA" id="ARBA00023204"/>
    </source>
</evidence>
<dbReference type="InterPro" id="IPR023073">
    <property type="entry name" value="DnaE2"/>
</dbReference>
<dbReference type="FunFam" id="1.10.150.870:FF:000002">
    <property type="entry name" value="Error-prone DNA polymerase"/>
    <property type="match status" value="1"/>
</dbReference>
<evidence type="ECO:0000256" key="7">
    <source>
        <dbReference type="ARBA" id="ARBA00022695"/>
    </source>
</evidence>
<keyword evidence="8 13" id="KW-0235">DNA replication</keyword>
<feature type="domain" description="Polymerase/histidinol phosphatase N-terminal" evidence="14">
    <location>
        <begin position="7"/>
        <end position="74"/>
    </location>
</feature>
<keyword evidence="5 13" id="KW-0963">Cytoplasm</keyword>
<dbReference type="InterPro" id="IPR003141">
    <property type="entry name" value="Pol/His_phosphatase_N"/>
</dbReference>
<evidence type="ECO:0000256" key="13">
    <source>
        <dbReference type="HAMAP-Rule" id="MF_01902"/>
    </source>
</evidence>
<evidence type="ECO:0000256" key="12">
    <source>
        <dbReference type="ARBA" id="ARBA00049244"/>
    </source>
</evidence>
<dbReference type="GO" id="GO:0006260">
    <property type="term" value="P:DNA replication"/>
    <property type="evidence" value="ECO:0007669"/>
    <property type="project" value="UniProtKB-KW"/>
</dbReference>
<evidence type="ECO:0000313" key="15">
    <source>
        <dbReference type="EMBL" id="CDG41056.1"/>
    </source>
</evidence>
<name>A0A060QLT9_9PROT</name>
<evidence type="ECO:0000256" key="5">
    <source>
        <dbReference type="ARBA" id="ARBA00022490"/>
    </source>
</evidence>
<evidence type="ECO:0000256" key="6">
    <source>
        <dbReference type="ARBA" id="ARBA00022679"/>
    </source>
</evidence>
<dbReference type="Pfam" id="PF02811">
    <property type="entry name" value="PHP"/>
    <property type="match status" value="1"/>
</dbReference>
<dbReference type="RefSeq" id="WP_035444517.1">
    <property type="nucleotide sequence ID" value="NZ_CBLX010000025.1"/>
</dbReference>
<reference evidence="15 16" key="2">
    <citation type="journal article" date="2014" name="PLoS ONE">
        <title>Evolution of mitochondria reconstructed from the energy metabolism of living bacteria.</title>
        <authorList>
            <person name="Degli Esposti M."/>
            <person name="Chouaia B."/>
            <person name="Comandatore F."/>
            <person name="Crotti E."/>
            <person name="Sassera D."/>
            <person name="Lievens P.M."/>
            <person name="Daffonchio D."/>
            <person name="Bandi C."/>
        </authorList>
    </citation>
    <scope>NUCLEOTIDE SEQUENCE [LARGE SCALE GENOMIC DNA]</scope>
    <source>
        <strain evidence="15 16">SF2.1</strain>
    </source>
</reference>
<sequence>MTQTPIVELGTLSAFSFLRGASLPEEMMAQAAHLGFETIGLADWHGISGVVRAHRAAKEVGIRLIPGTRFTLSDGSVLLAYPIDRTGWGWLCKLLTLGHYRGERGVFALDWSDLKQAADHLVLILLPGIAIETTRLQIEALCAISPARAKRYLGLVYRREAYAWRWLHGLQALGVQTGIETVMTGDVRLHDPKRHLLLDVLTAIHTNTTLDALGPERMACPDLVLRGPDEQRSLFAAFPEALTNQSRIADLCRFSLDDLRYQYPSEATIEGESPQETLARLVQTALPRRYPAGTPETVREQIRHELTLIERLGYAPYFLTVNTIVQHARSLGIACQGRGSAANSAICYVLRITSIDPIRSGLLFERFVSEDRKEPPDIDVDFESDRREEIIQWIYSHYGRHRAALCATVQRFQPKGALREVGKVLGLPEDVTGQLSRHIASCLDDPQICRERLIEAGLNPKDRRLALTLHMARQLLGFPRQLGTHPGGFVLTQDRLDELVPLQPAAMEGRQIITWDKDDIDALCFMKVDVLGLGMLGCLQRGFELMSAHYRLSMDLASVPAEDPETYRMIQRADTLGTFQIESRAQMAMLPRMKPTTFYDLVIQVAIVRPGPIQGDMVHPYLRRRAKIEPVIYPSDTLENILGKTLGVPLFQEQAMQVAIHCAGFTPGEADQLRRAMATFKMTGGVSPFREKLIAGMQREGYTAEFAEETFSRLEGFGSYGFPESHAASFALIAYASSWMKCHYPDVFCAALLNSQPMGFYAPAQIVQDARAHGVEIRPICVNASRWDCTLERAAKPASNKSRGLALRLGLRLVRGLANKDAAALIAARMPLYESIDDVWRRGDIPLQALEALSNANAFASFGVDRRAALWAVKGLDAAPLPLFAAADRGRNFIEPEVIEPDVALPALPARDAVHEDYRMTGLSLEAHPVSFLRPLFDREGMTRCGDLASLRDGARISIAGLVLMRQRPGTAHGTMFITLEDETGIANLIVWKSVREAWRRPLISAHLMVCHGTLQKEGEVIHVIMREPEDRTDLLKGSEPVKARNFR</sequence>
<dbReference type="PANTHER" id="PTHR32294">
    <property type="entry name" value="DNA POLYMERASE III SUBUNIT ALPHA"/>
    <property type="match status" value="1"/>
</dbReference>
<evidence type="ECO:0000256" key="1">
    <source>
        <dbReference type="ARBA" id="ARBA00004496"/>
    </source>
</evidence>
<dbReference type="InterPro" id="IPR016195">
    <property type="entry name" value="Pol/histidinol_Pase-like"/>
</dbReference>
<gene>
    <name evidence="13" type="primary">dnaE2</name>
    <name evidence="15" type="ORF">ASAP_3011</name>
</gene>
<dbReference type="Pfam" id="PF07733">
    <property type="entry name" value="DNA_pol3_alpha"/>
    <property type="match status" value="1"/>
</dbReference>
<dbReference type="Gene3D" id="3.20.20.140">
    <property type="entry name" value="Metal-dependent hydrolases"/>
    <property type="match status" value="1"/>
</dbReference>
<keyword evidence="6 13" id="KW-0808">Transferase</keyword>
<dbReference type="NCBIfam" id="NF004225">
    <property type="entry name" value="PRK05672.1"/>
    <property type="match status" value="1"/>
</dbReference>
<evidence type="ECO:0000256" key="4">
    <source>
        <dbReference type="ARBA" id="ARBA00017273"/>
    </source>
</evidence>
<organism evidence="15 16">
    <name type="scientific">Asaia bogorensis</name>
    <dbReference type="NCBI Taxonomy" id="91915"/>
    <lineage>
        <taxon>Bacteria</taxon>
        <taxon>Pseudomonadati</taxon>
        <taxon>Pseudomonadota</taxon>
        <taxon>Alphaproteobacteria</taxon>
        <taxon>Acetobacterales</taxon>
        <taxon>Acetobacteraceae</taxon>
        <taxon>Asaia</taxon>
    </lineage>
</organism>
<evidence type="ECO:0000256" key="3">
    <source>
        <dbReference type="ARBA" id="ARBA00012417"/>
    </source>
</evidence>
<comment type="catalytic activity">
    <reaction evidence="12 13">
        <text>DNA(n) + a 2'-deoxyribonucleoside 5'-triphosphate = DNA(n+1) + diphosphate</text>
        <dbReference type="Rhea" id="RHEA:22508"/>
        <dbReference type="Rhea" id="RHEA-COMP:17339"/>
        <dbReference type="Rhea" id="RHEA-COMP:17340"/>
        <dbReference type="ChEBI" id="CHEBI:33019"/>
        <dbReference type="ChEBI" id="CHEBI:61560"/>
        <dbReference type="ChEBI" id="CHEBI:173112"/>
        <dbReference type="EC" id="2.7.7.7"/>
    </reaction>
</comment>
<dbReference type="Pfam" id="PF17657">
    <property type="entry name" value="DNA_pol3_finger"/>
    <property type="match status" value="1"/>
</dbReference>
<dbReference type="PANTHER" id="PTHR32294:SF4">
    <property type="entry name" value="ERROR-PRONE DNA POLYMERASE"/>
    <property type="match status" value="1"/>
</dbReference>
<dbReference type="EMBL" id="CBLX010000025">
    <property type="protein sequence ID" value="CDG41056.1"/>
    <property type="molecule type" value="Genomic_DNA"/>
</dbReference>
<evidence type="ECO:0000256" key="8">
    <source>
        <dbReference type="ARBA" id="ARBA00022705"/>
    </source>
</evidence>
<dbReference type="NCBIfam" id="TIGR00594">
    <property type="entry name" value="polc"/>
    <property type="match status" value="1"/>
</dbReference>
<keyword evidence="11 13" id="KW-0234">DNA repair</keyword>
<comment type="subcellular location">
    <subcellularLocation>
        <location evidence="1 13">Cytoplasm</location>
    </subcellularLocation>
</comment>
<keyword evidence="10 13" id="KW-0239">DNA-directed DNA polymerase</keyword>
<dbReference type="CDD" id="cd04485">
    <property type="entry name" value="DnaE_OBF"/>
    <property type="match status" value="1"/>
</dbReference>
<evidence type="ECO:0000256" key="9">
    <source>
        <dbReference type="ARBA" id="ARBA00022763"/>
    </source>
</evidence>
<dbReference type="Pfam" id="PF14579">
    <property type="entry name" value="HHH_6"/>
    <property type="match status" value="1"/>
</dbReference>
<dbReference type="SUPFAM" id="SSF89550">
    <property type="entry name" value="PHP domain-like"/>
    <property type="match status" value="1"/>
</dbReference>
<evidence type="ECO:0000259" key="14">
    <source>
        <dbReference type="SMART" id="SM00481"/>
    </source>
</evidence>
<dbReference type="InterPro" id="IPR040982">
    <property type="entry name" value="DNA_pol3_finger"/>
</dbReference>
<dbReference type="Proteomes" id="UP000027583">
    <property type="component" value="Unassembled WGS sequence"/>
</dbReference>